<protein>
    <submittedName>
        <fullName evidence="3">Uncharacterized protein</fullName>
    </submittedName>
</protein>
<dbReference type="EMBL" id="FOIC01000006">
    <property type="protein sequence ID" value="SET40923.1"/>
    <property type="molecule type" value="Genomic_DNA"/>
</dbReference>
<organism evidence="3 4">
    <name type="scientific">Natrinema hispanicum</name>
    <dbReference type="NCBI Taxonomy" id="392421"/>
    <lineage>
        <taxon>Archaea</taxon>
        <taxon>Methanobacteriati</taxon>
        <taxon>Methanobacteriota</taxon>
        <taxon>Stenosarchaea group</taxon>
        <taxon>Halobacteria</taxon>
        <taxon>Halobacteriales</taxon>
        <taxon>Natrialbaceae</taxon>
        <taxon>Natrinema</taxon>
    </lineage>
</organism>
<dbReference type="OrthoDB" id="197463at2157"/>
<dbReference type="AlphaFoldDB" id="A0A1I0E8A9"/>
<dbReference type="EMBL" id="FMZP01000006">
    <property type="protein sequence ID" value="SDC67933.1"/>
    <property type="molecule type" value="Genomic_DNA"/>
</dbReference>
<gene>
    <name evidence="3" type="ORF">SAMN04488694_106127</name>
    <name evidence="2" type="ORF">SAMN05192552_100668</name>
</gene>
<accession>A0A1I0E8A9</accession>
<dbReference type="Proteomes" id="UP000199320">
    <property type="component" value="Unassembled WGS sequence"/>
</dbReference>
<evidence type="ECO:0000313" key="5">
    <source>
        <dbReference type="Proteomes" id="UP000324021"/>
    </source>
</evidence>
<name>A0A1I0E8A9_9EURY</name>
<evidence type="ECO:0000256" key="1">
    <source>
        <dbReference type="SAM" id="MobiDB-lite"/>
    </source>
</evidence>
<feature type="region of interest" description="Disordered" evidence="1">
    <location>
        <begin position="1"/>
        <end position="29"/>
    </location>
</feature>
<reference evidence="4 5" key="2">
    <citation type="submission" date="2016-10" db="EMBL/GenBank/DDBJ databases">
        <authorList>
            <person name="Varghese N."/>
            <person name="Submissions S."/>
        </authorList>
    </citation>
    <scope>NUCLEOTIDE SEQUENCE [LARGE SCALE GENOMIC DNA]</scope>
    <source>
        <strain evidence="2 5">CDM_1</strain>
        <strain evidence="4">CDM_6</strain>
    </source>
</reference>
<keyword evidence="4" id="KW-1185">Reference proteome</keyword>
<evidence type="ECO:0000313" key="2">
    <source>
        <dbReference type="EMBL" id="SDC67933.1"/>
    </source>
</evidence>
<sequence length="90" mass="10324">MSEKLQQARDELEKAAKAADSNDVRDDIHDTRESFADYVRGDRQPDHAVLDEQLNTLRQARTRANGTTATEINSAIEVVEDYRESIYQDR</sequence>
<reference evidence="3" key="1">
    <citation type="submission" date="2016-10" db="EMBL/GenBank/DDBJ databases">
        <authorList>
            <person name="de Groot N.N."/>
        </authorList>
    </citation>
    <scope>NUCLEOTIDE SEQUENCE [LARGE SCALE GENOMIC DNA]</scope>
    <source>
        <strain evidence="3">CDM_6</strain>
    </source>
</reference>
<dbReference type="RefSeq" id="WP_092931978.1">
    <property type="nucleotide sequence ID" value="NZ_FMZP01000006.1"/>
</dbReference>
<evidence type="ECO:0000313" key="4">
    <source>
        <dbReference type="Proteomes" id="UP000199320"/>
    </source>
</evidence>
<dbReference type="Proteomes" id="UP000324021">
    <property type="component" value="Unassembled WGS sequence"/>
</dbReference>
<proteinExistence type="predicted"/>
<evidence type="ECO:0000313" key="3">
    <source>
        <dbReference type="EMBL" id="SET40923.1"/>
    </source>
</evidence>
<dbReference type="InterPro" id="IPR055975">
    <property type="entry name" value="DUF7553"/>
</dbReference>
<dbReference type="Pfam" id="PF24430">
    <property type="entry name" value="DUF7553"/>
    <property type="match status" value="1"/>
</dbReference>